<dbReference type="GO" id="GO:0016020">
    <property type="term" value="C:membrane"/>
    <property type="evidence" value="ECO:0007669"/>
    <property type="project" value="UniProtKB-SubCell"/>
</dbReference>
<comment type="caution">
    <text evidence="7">The sequence shown here is derived from an EMBL/GenBank/DDBJ whole genome shotgun (WGS) entry which is preliminary data.</text>
</comment>
<evidence type="ECO:0000256" key="1">
    <source>
        <dbReference type="ARBA" id="ARBA00004141"/>
    </source>
</evidence>
<dbReference type="Pfam" id="PF01740">
    <property type="entry name" value="STAS"/>
    <property type="match status" value="1"/>
</dbReference>
<evidence type="ECO:0000259" key="6">
    <source>
        <dbReference type="PROSITE" id="PS50801"/>
    </source>
</evidence>
<dbReference type="InParanoid" id="B4D4D0"/>
<dbReference type="Pfam" id="PF00916">
    <property type="entry name" value="Sulfate_transp"/>
    <property type="match status" value="1"/>
</dbReference>
<feature type="transmembrane region" description="Helical" evidence="5">
    <location>
        <begin position="58"/>
        <end position="80"/>
    </location>
</feature>
<dbReference type="SUPFAM" id="SSF52091">
    <property type="entry name" value="SpoIIaa-like"/>
    <property type="match status" value="1"/>
</dbReference>
<feature type="transmembrane region" description="Helical" evidence="5">
    <location>
        <begin position="143"/>
        <end position="162"/>
    </location>
</feature>
<feature type="transmembrane region" description="Helical" evidence="5">
    <location>
        <begin position="114"/>
        <end position="131"/>
    </location>
</feature>
<dbReference type="AlphaFoldDB" id="B4D4D0"/>
<keyword evidence="4 5" id="KW-0472">Membrane</keyword>
<gene>
    <name evidence="7" type="ORF">CfE428DRAFT_3768</name>
</gene>
<evidence type="ECO:0000256" key="5">
    <source>
        <dbReference type="SAM" id="Phobius"/>
    </source>
</evidence>
<dbReference type="EMBL" id="ABVL01000011">
    <property type="protein sequence ID" value="EDY18731.1"/>
    <property type="molecule type" value="Genomic_DNA"/>
</dbReference>
<dbReference type="Proteomes" id="UP000005824">
    <property type="component" value="Unassembled WGS sequence"/>
</dbReference>
<evidence type="ECO:0000313" key="8">
    <source>
        <dbReference type="Proteomes" id="UP000005824"/>
    </source>
</evidence>
<evidence type="ECO:0000256" key="4">
    <source>
        <dbReference type="ARBA" id="ARBA00023136"/>
    </source>
</evidence>
<dbReference type="InterPro" id="IPR036513">
    <property type="entry name" value="STAS_dom_sf"/>
</dbReference>
<evidence type="ECO:0000313" key="7">
    <source>
        <dbReference type="EMBL" id="EDY18731.1"/>
    </source>
</evidence>
<dbReference type="PANTHER" id="PTHR11814">
    <property type="entry name" value="SULFATE TRANSPORTER"/>
    <property type="match status" value="1"/>
</dbReference>
<evidence type="ECO:0000256" key="2">
    <source>
        <dbReference type="ARBA" id="ARBA00022692"/>
    </source>
</evidence>
<dbReference type="eggNOG" id="COG0659">
    <property type="taxonomic scope" value="Bacteria"/>
</dbReference>
<keyword evidence="2 5" id="KW-0812">Transmembrane</keyword>
<feature type="transmembrane region" description="Helical" evidence="5">
    <location>
        <begin position="217"/>
        <end position="236"/>
    </location>
</feature>
<accession>B4D4D0</accession>
<feature type="transmembrane region" description="Helical" evidence="5">
    <location>
        <begin position="362"/>
        <end position="380"/>
    </location>
</feature>
<keyword evidence="8" id="KW-1185">Reference proteome</keyword>
<feature type="transmembrane region" description="Helical" evidence="5">
    <location>
        <begin position="266"/>
        <end position="289"/>
    </location>
</feature>
<dbReference type="InterPro" id="IPR001902">
    <property type="entry name" value="SLC26A/SulP_fam"/>
</dbReference>
<dbReference type="CDD" id="cd07042">
    <property type="entry name" value="STAS_SulP_like_sulfate_transporter"/>
    <property type="match status" value="1"/>
</dbReference>
<name>B4D4D0_9BACT</name>
<dbReference type="STRING" id="497964.CfE428DRAFT_3768"/>
<dbReference type="Gene3D" id="3.30.750.24">
    <property type="entry name" value="STAS domain"/>
    <property type="match status" value="1"/>
</dbReference>
<keyword evidence="3 5" id="KW-1133">Transmembrane helix</keyword>
<organism evidence="7 8">
    <name type="scientific">Chthoniobacter flavus Ellin428</name>
    <dbReference type="NCBI Taxonomy" id="497964"/>
    <lineage>
        <taxon>Bacteria</taxon>
        <taxon>Pseudomonadati</taxon>
        <taxon>Verrucomicrobiota</taxon>
        <taxon>Spartobacteria</taxon>
        <taxon>Chthoniobacterales</taxon>
        <taxon>Chthoniobacteraceae</taxon>
        <taxon>Chthoniobacter</taxon>
    </lineage>
</organism>
<feature type="transmembrane region" description="Helical" evidence="5">
    <location>
        <begin position="301"/>
        <end position="320"/>
    </location>
</feature>
<proteinExistence type="predicted"/>
<comment type="subcellular location">
    <subcellularLocation>
        <location evidence="1">Membrane</location>
        <topology evidence="1">Multi-pass membrane protein</topology>
    </subcellularLocation>
</comment>
<feature type="transmembrane region" description="Helical" evidence="5">
    <location>
        <begin position="87"/>
        <end position="108"/>
    </location>
</feature>
<feature type="transmembrane region" description="Helical" evidence="5">
    <location>
        <begin position="340"/>
        <end position="357"/>
    </location>
</feature>
<sequence>MPRTDRNTDKRTTTAQRWRFPLLQGLLPFDKARLGPDIMAGITLAALGIPEVMGYTKIIGTPVVTGLYTLLLPVLVFAVLGSSRHLVVSADSATAAMVAAGLVSLSFTANTPRYVALTSLVGMVAGGVLLLARILRLGFLADFLSRTVLVGFLSGVGVQVAFGELPGMLGIEKGGHGVVQQLLFTFDHLPEMHQATLFIALAVLAIIVGSEVLTPRFPGALLAVIGMTVASAYFHWGENGIKIVGEVPGGLPHLGLPEVTWGDVKLILPIALSCFIVILAQSAATSRAYALRYRDQFNQNVDLVGLSLANVVAGCSSTFVVNGSPTKTAMVDGAGGRSQWSHLTTAVVVLLVLLFLTKPLSFLPNAVLSAIVFMVGVKLVDYRGLADIRRKMPQEFAVALATAATVILFGVEDGIILAVVLSLLQHVRRSYRPRAGVIVRDDVDHWRLEEAAPGRMIEPGLVMFWFGSDLYYANAGFFAAQARGIVRESPTPVRWFVIDCGAITGIDYSAGRALADLQQDLAQAGIVLALARVQERHQGDLEQMGLTKLIGENRLFDSRHECLQAYRLEVETKGPPAKL</sequence>
<protein>
    <submittedName>
        <fullName evidence="7">Sulphate transporter</fullName>
    </submittedName>
</protein>
<dbReference type="InterPro" id="IPR002645">
    <property type="entry name" value="STAS_dom"/>
</dbReference>
<dbReference type="PROSITE" id="PS50801">
    <property type="entry name" value="STAS"/>
    <property type="match status" value="1"/>
</dbReference>
<reference evidence="7 8" key="1">
    <citation type="journal article" date="2011" name="J. Bacteriol.">
        <title>Genome sequence of Chthoniobacter flavus Ellin428, an aerobic heterotrophic soil bacterium.</title>
        <authorList>
            <person name="Kant R."/>
            <person name="van Passel M.W."/>
            <person name="Palva A."/>
            <person name="Lucas S."/>
            <person name="Lapidus A."/>
            <person name="Glavina Del Rio T."/>
            <person name="Dalin E."/>
            <person name="Tice H."/>
            <person name="Bruce D."/>
            <person name="Goodwin L."/>
            <person name="Pitluck S."/>
            <person name="Larimer F.W."/>
            <person name="Land M.L."/>
            <person name="Hauser L."/>
            <person name="Sangwan P."/>
            <person name="de Vos W.M."/>
            <person name="Janssen P.H."/>
            <person name="Smidt H."/>
        </authorList>
    </citation>
    <scope>NUCLEOTIDE SEQUENCE [LARGE SCALE GENOMIC DNA]</scope>
    <source>
        <strain evidence="7 8">Ellin428</strain>
    </source>
</reference>
<evidence type="ECO:0000256" key="3">
    <source>
        <dbReference type="ARBA" id="ARBA00022989"/>
    </source>
</evidence>
<feature type="transmembrane region" description="Helical" evidence="5">
    <location>
        <begin position="400"/>
        <end position="424"/>
    </location>
</feature>
<dbReference type="RefSeq" id="WP_006981093.1">
    <property type="nucleotide sequence ID" value="NZ_ABVL01000011.1"/>
</dbReference>
<feature type="domain" description="STAS" evidence="6">
    <location>
        <begin position="451"/>
        <end position="566"/>
    </location>
</feature>
<feature type="transmembrane region" description="Helical" evidence="5">
    <location>
        <begin position="192"/>
        <end position="210"/>
    </location>
</feature>
<dbReference type="GO" id="GO:0055085">
    <property type="term" value="P:transmembrane transport"/>
    <property type="evidence" value="ECO:0007669"/>
    <property type="project" value="InterPro"/>
</dbReference>
<dbReference type="InterPro" id="IPR011547">
    <property type="entry name" value="SLC26A/SulP_dom"/>
</dbReference>